<evidence type="ECO:0000313" key="4">
    <source>
        <dbReference type="EMBL" id="STY71860.1"/>
    </source>
</evidence>
<dbReference type="SUPFAM" id="SSF56796">
    <property type="entry name" value="Dehydroquinate synthase-like"/>
    <property type="match status" value="1"/>
</dbReference>
<organism evidence="4 5">
    <name type="scientific">Megamonas hypermegale</name>
    <dbReference type="NCBI Taxonomy" id="158847"/>
    <lineage>
        <taxon>Bacteria</taxon>
        <taxon>Bacillati</taxon>
        <taxon>Bacillota</taxon>
        <taxon>Negativicutes</taxon>
        <taxon>Selenomonadales</taxon>
        <taxon>Selenomonadaceae</taxon>
        <taxon>Megamonas</taxon>
    </lineage>
</organism>
<dbReference type="Gene3D" id="3.40.50.1970">
    <property type="match status" value="1"/>
</dbReference>
<evidence type="ECO:0000259" key="2">
    <source>
        <dbReference type="Pfam" id="PF00465"/>
    </source>
</evidence>
<evidence type="ECO:0000259" key="3">
    <source>
        <dbReference type="Pfam" id="PF25137"/>
    </source>
</evidence>
<dbReference type="Proteomes" id="UP000255234">
    <property type="component" value="Unassembled WGS sequence"/>
</dbReference>
<feature type="domain" description="Alcohol dehydrogenase iron-type/glycerol dehydrogenase GldA" evidence="2">
    <location>
        <begin position="9"/>
        <end position="179"/>
    </location>
</feature>
<protein>
    <submittedName>
        <fullName evidence="4">NADH-dependent butanol dehydrogenase A</fullName>
        <ecNumber evidence="4">1.1.1.-</ecNumber>
    </submittedName>
</protein>
<feature type="domain" description="Fe-containing alcohol dehydrogenase-like C-terminal" evidence="3">
    <location>
        <begin position="194"/>
        <end position="392"/>
    </location>
</feature>
<dbReference type="GO" id="GO:0008106">
    <property type="term" value="F:alcohol dehydrogenase (NADP+) activity"/>
    <property type="evidence" value="ECO:0007669"/>
    <property type="project" value="TreeGrafter"/>
</dbReference>
<dbReference type="RefSeq" id="WP_115152029.1">
    <property type="nucleotide sequence ID" value="NZ_UGPP01000001.1"/>
</dbReference>
<dbReference type="Gene3D" id="1.20.1090.10">
    <property type="entry name" value="Dehydroquinate synthase-like - alpha domain"/>
    <property type="match status" value="1"/>
</dbReference>
<dbReference type="EC" id="1.1.1.-" evidence="4"/>
<dbReference type="Pfam" id="PF25137">
    <property type="entry name" value="ADH_Fe_C"/>
    <property type="match status" value="1"/>
</dbReference>
<proteinExistence type="predicted"/>
<dbReference type="PANTHER" id="PTHR43633:SF1">
    <property type="entry name" value="ALCOHOL DEHYDROGENASE YQHD"/>
    <property type="match status" value="1"/>
</dbReference>
<dbReference type="GO" id="GO:0005829">
    <property type="term" value="C:cytosol"/>
    <property type="evidence" value="ECO:0007669"/>
    <property type="project" value="TreeGrafter"/>
</dbReference>
<name>A0A378NU12_9FIRM</name>
<dbReference type="AlphaFoldDB" id="A0A378NU12"/>
<dbReference type="GO" id="GO:1990362">
    <property type="term" value="F:butanol dehydrogenase (NAD+) activity"/>
    <property type="evidence" value="ECO:0007669"/>
    <property type="project" value="InterPro"/>
</dbReference>
<keyword evidence="1 4" id="KW-0560">Oxidoreductase</keyword>
<dbReference type="GO" id="GO:0046872">
    <property type="term" value="F:metal ion binding"/>
    <property type="evidence" value="ECO:0007669"/>
    <property type="project" value="InterPro"/>
</dbReference>
<dbReference type="Pfam" id="PF00465">
    <property type="entry name" value="Fe-ADH"/>
    <property type="match status" value="1"/>
</dbReference>
<dbReference type="EMBL" id="UGPP01000001">
    <property type="protein sequence ID" value="STY71860.1"/>
    <property type="molecule type" value="Genomic_DNA"/>
</dbReference>
<sequence length="395" mass="43924">MEKFKFYCPTEIIFGKDSELSTASLIKKYNGHNLLIVYGGGSVKRSGLLDKICQQLSNDNLSYMTLGGVQPNPVVCFVNDAVKKAYQANIDFVLAIGGGSVIDTAKAIAHGLKYPQNDIWDIWTKKITLTNTTPMGSIVTLAAAGSETSDSAVLTNEQTGQKRGLSTPFNRPCFAIMNPQLTYSAPNYQKACGIADILMHTLERYFAKEQNNYLTDYIAEGLLKDVITQAPIMISEPTNYIAHSEIMYAGSLSHNDITGLGRTKDFSVHKFGHELSAKYNATHGASLTAIWSSWARYIYQKDIHRFCHLGKILFNIDTLNKTDETIALETIKHFEDFFTSLNLPINISQLVGKILTDEELTYLTSMCTDNNTKTIGNFSPLNYQDVYAIFKLANH</sequence>
<evidence type="ECO:0000313" key="5">
    <source>
        <dbReference type="Proteomes" id="UP000255234"/>
    </source>
</evidence>
<dbReference type="GO" id="GO:1990002">
    <property type="term" value="F:methylglyoxal reductase (NADPH) (acetol producing) activity"/>
    <property type="evidence" value="ECO:0007669"/>
    <property type="project" value="TreeGrafter"/>
</dbReference>
<evidence type="ECO:0000256" key="1">
    <source>
        <dbReference type="ARBA" id="ARBA00023002"/>
    </source>
</evidence>
<dbReference type="PANTHER" id="PTHR43633">
    <property type="entry name" value="ALCOHOL DEHYDROGENASE YQHD"/>
    <property type="match status" value="1"/>
</dbReference>
<dbReference type="InterPro" id="IPR056798">
    <property type="entry name" value="ADH_Fe_C"/>
</dbReference>
<reference evidence="4 5" key="1">
    <citation type="submission" date="2018-06" db="EMBL/GenBank/DDBJ databases">
        <authorList>
            <consortium name="Pathogen Informatics"/>
            <person name="Doyle S."/>
        </authorList>
    </citation>
    <scope>NUCLEOTIDE SEQUENCE [LARGE SCALE GENOMIC DNA]</scope>
    <source>
        <strain evidence="4 5">NCTC10571</strain>
    </source>
</reference>
<dbReference type="InterPro" id="IPR001670">
    <property type="entry name" value="ADH_Fe/GldA"/>
</dbReference>
<dbReference type="CDD" id="cd08187">
    <property type="entry name" value="BDH"/>
    <property type="match status" value="1"/>
</dbReference>
<gene>
    <name evidence="4" type="primary">bdhA</name>
    <name evidence="4" type="ORF">NCTC10571_02037</name>
</gene>
<accession>A0A378NU12</accession>
<dbReference type="InterPro" id="IPR044731">
    <property type="entry name" value="BDH-like"/>
</dbReference>
<dbReference type="FunFam" id="3.40.50.1970:FF:000003">
    <property type="entry name" value="Alcohol dehydrogenase, iron-containing"/>
    <property type="match status" value="1"/>
</dbReference>